<dbReference type="PROSITE" id="PS00108">
    <property type="entry name" value="PROTEIN_KINASE_ST"/>
    <property type="match status" value="1"/>
</dbReference>
<sequence length="1283" mass="146830">MYVTIFLHVYKSVFQELTNLTTLDLKNNHLTTFPVELSACPCLSTVDLTKNQIQVFGLKKPYVTFSIRDLTLISNGLREFPNYLYKIMPHLEKLKLSKNNLDGVLDSPLHLPELRNLDLSHNSVKVIGDKFFTNCIKLETFAIANNGLETLPSEDISKSLARLYQLRLNKNNLYGKEPFYVPKFVLELPSLRLIELCDNGLIGFPAPSVWKSPILKEVIFSRNLISKLNLEGAKAWSKLEKLHISHNRLSELPREIGQLISLQSFDFSHNKTLTTLPDELGKCSRLWEMPTDGCNIDLADSLLKGRVRDLIIYLHNRLKKAQRYFCMKLMVVGYGGRGKTTLLRALCKKYKKSAEDRPTVGVIVNDWKYERHKFGKNCAYTIRTWDFAGQEDFYSTHQCFLSNRAVYLIVYDVSRGVSEIDRLQPWLSNILARAPACPVIVVGTHYDRLNPDEYGKVQEIEEKLHVLSNKPGYPVILLRAMVDCSKETPEMEELRRRVKDIIDNFKVKGKPVMGQKVPASYVKLSELLSEEAKNPESNLPVLRRNQLLKLVQNAGLDLDEEELDQAVWFLHETGVLLHYNESALQLRDFYFINPGWLCRMMAQVVTVPQINPFISPQGIMKKDSAKWLFTGKTVGDETHFKFPHHLIPQYLRLLEKFEIALPRNNDELMIPCRLPAERPVLKINVHALPKDDKISRIYVMPSAPIGFWSRLITRLVVFSHSSVAEILLQLSVEPIVQYWREGIFVAWPKYAYFLVDSCKDNDEELHITVPSTTFGYRLLGYLVDHVDALVDEWYPGLTGIDPVLGRELLQKFAQCYRCTEKPKRFLVSEIIIQSETSDEIFCPKHKGNIELGHLAPDVMLTDLESHFQLDMNEFEFKDSPENLLGDGGFGSVFKAVYKKQIVAAKVFGAVGDDHPHKMLRQEVNILRRLNHPNVLSLTAVGLRPARLVLLEFAPVGSLGNVLRNRQPLSRILQHKIASQICEGMCYLHRLMVVYRDMKPDNVLIFNLSSSAKINAKISDYGISRFSTLYGLTAQEGTPAYRAPEVIKGETYSFQADVFSFGITLYVMVTGGQHPYDELEFQSEKDKAFAENLPIPPITKRGIKPWPDMQEVINQCLQQVPDYRPQSQEVCRKLRSAELYCLREFRPISVGTTVECMAYQPIDEEETKLWIASGDNDYMQFGWFNLLDYRDEFKGAMFPYGRILCMLPVDTEHILLGTQMGRIFVFDTVTREINHSTEVLSDSVLSLHLVQRADDNNVIFAGLANGRLAFFPVSEILQVHFNLI</sequence>
<evidence type="ECO:0000313" key="15">
    <source>
        <dbReference type="EMBL" id="KAK6177348.1"/>
    </source>
</evidence>
<dbReference type="Gene3D" id="3.30.70.1390">
    <property type="entry name" value="ROC domain from the Parkinson's disease-associated leucine-rich repeat kinase 2"/>
    <property type="match status" value="1"/>
</dbReference>
<dbReference type="PANTHER" id="PTHR48005">
    <property type="entry name" value="LEUCINE RICH REPEAT KINASE 2"/>
    <property type="match status" value="1"/>
</dbReference>
<reference evidence="15 16" key="1">
    <citation type="submission" date="2024-01" db="EMBL/GenBank/DDBJ databases">
        <title>The genome of the rayed Mediterranean limpet Patella caerulea (Linnaeus, 1758).</title>
        <authorList>
            <person name="Anh-Thu Weber A."/>
            <person name="Halstead-Nussloch G."/>
        </authorList>
    </citation>
    <scope>NUCLEOTIDE SEQUENCE [LARGE SCALE GENOMIC DNA]</scope>
    <source>
        <strain evidence="15">AATW-2023a</strain>
        <tissue evidence="15">Whole specimen</tissue>
    </source>
</reference>
<dbReference type="NCBIfam" id="TIGR00231">
    <property type="entry name" value="small_GTP"/>
    <property type="match status" value="1"/>
</dbReference>
<dbReference type="InterPro" id="IPR020859">
    <property type="entry name" value="ROC"/>
</dbReference>
<dbReference type="InterPro" id="IPR011009">
    <property type="entry name" value="Kinase-like_dom_sf"/>
</dbReference>
<feature type="domain" description="Roc" evidence="14">
    <location>
        <begin position="320"/>
        <end position="505"/>
    </location>
</feature>
<dbReference type="PANTHER" id="PTHR48005:SF13">
    <property type="entry name" value="SERINE_THREONINE-PROTEIN KINASE DDB_G0278509-RELATED"/>
    <property type="match status" value="1"/>
</dbReference>
<dbReference type="PROSITE" id="PS50011">
    <property type="entry name" value="PROTEIN_KINASE_DOM"/>
    <property type="match status" value="1"/>
</dbReference>
<dbReference type="Pfam" id="PF23748">
    <property type="entry name" value="Beta-prop_LRRK2"/>
    <property type="match status" value="1"/>
</dbReference>
<dbReference type="Pfam" id="PF00069">
    <property type="entry name" value="Pkinase"/>
    <property type="match status" value="1"/>
</dbReference>
<dbReference type="Pfam" id="PF08477">
    <property type="entry name" value="Roc"/>
    <property type="match status" value="1"/>
</dbReference>
<keyword evidence="2" id="KW-0723">Serine/threonine-protein kinase</keyword>
<dbReference type="InterPro" id="IPR017441">
    <property type="entry name" value="Protein_kinase_ATP_BS"/>
</dbReference>
<dbReference type="GO" id="GO:0009966">
    <property type="term" value="P:regulation of signal transduction"/>
    <property type="evidence" value="ECO:0007669"/>
    <property type="project" value="UniProtKB-ARBA"/>
</dbReference>
<dbReference type="Gene3D" id="1.10.510.10">
    <property type="entry name" value="Transferase(Phosphotransferase) domain 1"/>
    <property type="match status" value="1"/>
</dbReference>
<dbReference type="InterPro" id="IPR027417">
    <property type="entry name" value="P-loop_NTPase"/>
</dbReference>
<dbReference type="InterPro" id="IPR032675">
    <property type="entry name" value="LRR_dom_sf"/>
</dbReference>
<dbReference type="SUPFAM" id="SSF50978">
    <property type="entry name" value="WD40 repeat-like"/>
    <property type="match status" value="1"/>
</dbReference>
<evidence type="ECO:0000256" key="12">
    <source>
        <dbReference type="PROSITE-ProRule" id="PRU10141"/>
    </source>
</evidence>
<dbReference type="GO" id="GO:0005737">
    <property type="term" value="C:cytoplasm"/>
    <property type="evidence" value="ECO:0007669"/>
    <property type="project" value="UniProtKB-ARBA"/>
</dbReference>
<accession>A0AAN8JK00</accession>
<dbReference type="InterPro" id="IPR000719">
    <property type="entry name" value="Prot_kinase_dom"/>
</dbReference>
<keyword evidence="6 12" id="KW-0547">Nucleotide-binding</keyword>
<keyword evidence="4" id="KW-0808">Transferase</keyword>
<keyword evidence="3" id="KW-0433">Leucine-rich repeat</keyword>
<evidence type="ECO:0000256" key="9">
    <source>
        <dbReference type="ARBA" id="ARBA00023134"/>
    </source>
</evidence>
<dbReference type="InterPro" id="IPR008271">
    <property type="entry name" value="Ser/Thr_kinase_AS"/>
</dbReference>
<dbReference type="InterPro" id="IPR003591">
    <property type="entry name" value="Leu-rich_rpt_typical-subtyp"/>
</dbReference>
<evidence type="ECO:0000256" key="6">
    <source>
        <dbReference type="ARBA" id="ARBA00022741"/>
    </source>
</evidence>
<dbReference type="Gene3D" id="3.80.10.10">
    <property type="entry name" value="Ribonuclease Inhibitor"/>
    <property type="match status" value="3"/>
</dbReference>
<dbReference type="PROSITE" id="PS51424">
    <property type="entry name" value="ROC"/>
    <property type="match status" value="1"/>
</dbReference>
<keyword evidence="7" id="KW-0418">Kinase</keyword>
<comment type="caution">
    <text evidence="15">The sequence shown here is derived from an EMBL/GenBank/DDBJ whole genome shotgun (WGS) entry which is preliminary data.</text>
</comment>
<evidence type="ECO:0000256" key="10">
    <source>
        <dbReference type="ARBA" id="ARBA00047899"/>
    </source>
</evidence>
<dbReference type="InterPro" id="IPR032171">
    <property type="entry name" value="COR-A"/>
</dbReference>
<dbReference type="EMBL" id="JAZGQO010000010">
    <property type="protein sequence ID" value="KAK6177348.1"/>
    <property type="molecule type" value="Genomic_DNA"/>
</dbReference>
<dbReference type="SMART" id="SM00220">
    <property type="entry name" value="S_TKc"/>
    <property type="match status" value="1"/>
</dbReference>
<gene>
    <name evidence="15" type="ORF">SNE40_015467</name>
</gene>
<dbReference type="SUPFAM" id="SSF56112">
    <property type="entry name" value="Protein kinase-like (PK-like)"/>
    <property type="match status" value="1"/>
</dbReference>
<dbReference type="EC" id="2.7.11.1" evidence="1"/>
<evidence type="ECO:0000256" key="8">
    <source>
        <dbReference type="ARBA" id="ARBA00022840"/>
    </source>
</evidence>
<dbReference type="Pfam" id="PF16095">
    <property type="entry name" value="COR-A"/>
    <property type="match status" value="1"/>
</dbReference>
<dbReference type="InterPro" id="IPR001611">
    <property type="entry name" value="Leu-rich_rpt"/>
</dbReference>
<dbReference type="Pfam" id="PF25497">
    <property type="entry name" value="COR-B"/>
    <property type="match status" value="1"/>
</dbReference>
<dbReference type="SUPFAM" id="SSF52540">
    <property type="entry name" value="P-loop containing nucleoside triphosphate hydrolases"/>
    <property type="match status" value="1"/>
</dbReference>
<comment type="catalytic activity">
    <reaction evidence="11">
        <text>L-seryl-[protein] + ATP = O-phospho-L-seryl-[protein] + ADP + H(+)</text>
        <dbReference type="Rhea" id="RHEA:17989"/>
        <dbReference type="Rhea" id="RHEA-COMP:9863"/>
        <dbReference type="Rhea" id="RHEA-COMP:11604"/>
        <dbReference type="ChEBI" id="CHEBI:15378"/>
        <dbReference type="ChEBI" id="CHEBI:29999"/>
        <dbReference type="ChEBI" id="CHEBI:30616"/>
        <dbReference type="ChEBI" id="CHEBI:83421"/>
        <dbReference type="ChEBI" id="CHEBI:456216"/>
        <dbReference type="EC" id="2.7.11.1"/>
    </reaction>
</comment>
<feature type="binding site" evidence="12">
    <location>
        <position position="905"/>
    </location>
    <ligand>
        <name>ATP</name>
        <dbReference type="ChEBI" id="CHEBI:30616"/>
    </ligand>
</feature>
<dbReference type="PROSITE" id="PS51450">
    <property type="entry name" value="LRR"/>
    <property type="match status" value="2"/>
</dbReference>
<dbReference type="Pfam" id="PF00560">
    <property type="entry name" value="LRR_1"/>
    <property type="match status" value="1"/>
</dbReference>
<dbReference type="GO" id="GO:0005525">
    <property type="term" value="F:GTP binding"/>
    <property type="evidence" value="ECO:0007669"/>
    <property type="project" value="UniProtKB-KW"/>
</dbReference>
<dbReference type="InterPro" id="IPR051420">
    <property type="entry name" value="Ser_Thr_Kinases_DiverseReg"/>
</dbReference>
<dbReference type="GO" id="GO:0005524">
    <property type="term" value="F:ATP binding"/>
    <property type="evidence" value="ECO:0007669"/>
    <property type="project" value="UniProtKB-UniRule"/>
</dbReference>
<dbReference type="PRINTS" id="PR00449">
    <property type="entry name" value="RASTRNSFRMNG"/>
</dbReference>
<dbReference type="SMART" id="SM00175">
    <property type="entry name" value="RAB"/>
    <property type="match status" value="1"/>
</dbReference>
<evidence type="ECO:0000256" key="7">
    <source>
        <dbReference type="ARBA" id="ARBA00022777"/>
    </source>
</evidence>
<keyword evidence="8 12" id="KW-0067">ATP-binding</keyword>
<dbReference type="Proteomes" id="UP001347796">
    <property type="component" value="Unassembled WGS sequence"/>
</dbReference>
<evidence type="ECO:0000256" key="3">
    <source>
        <dbReference type="ARBA" id="ARBA00022614"/>
    </source>
</evidence>
<keyword evidence="5" id="KW-0677">Repeat</keyword>
<dbReference type="InterPro" id="IPR036388">
    <property type="entry name" value="WH-like_DNA-bd_sf"/>
</dbReference>
<evidence type="ECO:0000256" key="1">
    <source>
        <dbReference type="ARBA" id="ARBA00012513"/>
    </source>
</evidence>
<evidence type="ECO:0000259" key="13">
    <source>
        <dbReference type="PROSITE" id="PS50011"/>
    </source>
</evidence>
<dbReference type="InterPro" id="IPR036322">
    <property type="entry name" value="WD40_repeat_dom_sf"/>
</dbReference>
<keyword evidence="16" id="KW-1185">Reference proteome</keyword>
<keyword evidence="9" id="KW-0342">GTP-binding</keyword>
<evidence type="ECO:0000259" key="14">
    <source>
        <dbReference type="PROSITE" id="PS51424"/>
    </source>
</evidence>
<dbReference type="InterPro" id="IPR005225">
    <property type="entry name" value="Small_GTP-bd"/>
</dbReference>
<dbReference type="Pfam" id="PF13855">
    <property type="entry name" value="LRR_8"/>
    <property type="match status" value="2"/>
</dbReference>
<dbReference type="SMART" id="SM00369">
    <property type="entry name" value="LRR_TYP"/>
    <property type="match status" value="5"/>
</dbReference>
<dbReference type="PROSITE" id="PS00107">
    <property type="entry name" value="PROTEIN_KINASE_ATP"/>
    <property type="match status" value="1"/>
</dbReference>
<feature type="domain" description="Protein kinase" evidence="13">
    <location>
        <begin position="878"/>
        <end position="1138"/>
    </location>
</feature>
<evidence type="ECO:0000256" key="2">
    <source>
        <dbReference type="ARBA" id="ARBA00022527"/>
    </source>
</evidence>
<dbReference type="InterPro" id="IPR057263">
    <property type="entry name" value="COR-B"/>
</dbReference>
<name>A0AAN8JK00_PATCE</name>
<dbReference type="InterPro" id="IPR056602">
    <property type="entry name" value="Beta-prop_LRRK2"/>
</dbReference>
<evidence type="ECO:0000256" key="4">
    <source>
        <dbReference type="ARBA" id="ARBA00022679"/>
    </source>
</evidence>
<dbReference type="Gene3D" id="3.40.50.300">
    <property type="entry name" value="P-loop containing nucleotide triphosphate hydrolases"/>
    <property type="match status" value="1"/>
</dbReference>
<organism evidence="15 16">
    <name type="scientific">Patella caerulea</name>
    <name type="common">Rayed Mediterranean limpet</name>
    <dbReference type="NCBI Taxonomy" id="87958"/>
    <lineage>
        <taxon>Eukaryota</taxon>
        <taxon>Metazoa</taxon>
        <taxon>Spiralia</taxon>
        <taxon>Lophotrochozoa</taxon>
        <taxon>Mollusca</taxon>
        <taxon>Gastropoda</taxon>
        <taxon>Patellogastropoda</taxon>
        <taxon>Patelloidea</taxon>
        <taxon>Patellidae</taxon>
        <taxon>Patella</taxon>
    </lineage>
</organism>
<protein>
    <recommendedName>
        <fullName evidence="1">non-specific serine/threonine protein kinase</fullName>
        <ecNumber evidence="1">2.7.11.1</ecNumber>
    </recommendedName>
</protein>
<evidence type="ECO:0000256" key="5">
    <source>
        <dbReference type="ARBA" id="ARBA00022737"/>
    </source>
</evidence>
<dbReference type="GO" id="GO:0004674">
    <property type="term" value="F:protein serine/threonine kinase activity"/>
    <property type="evidence" value="ECO:0007669"/>
    <property type="project" value="UniProtKB-KW"/>
</dbReference>
<dbReference type="Gene3D" id="1.10.10.10">
    <property type="entry name" value="Winged helix-like DNA-binding domain superfamily/Winged helix DNA-binding domain"/>
    <property type="match status" value="1"/>
</dbReference>
<evidence type="ECO:0000256" key="11">
    <source>
        <dbReference type="ARBA" id="ARBA00048679"/>
    </source>
</evidence>
<proteinExistence type="predicted"/>
<evidence type="ECO:0000313" key="16">
    <source>
        <dbReference type="Proteomes" id="UP001347796"/>
    </source>
</evidence>
<comment type="catalytic activity">
    <reaction evidence="10">
        <text>L-threonyl-[protein] + ATP = O-phospho-L-threonyl-[protein] + ADP + H(+)</text>
        <dbReference type="Rhea" id="RHEA:46608"/>
        <dbReference type="Rhea" id="RHEA-COMP:11060"/>
        <dbReference type="Rhea" id="RHEA-COMP:11605"/>
        <dbReference type="ChEBI" id="CHEBI:15378"/>
        <dbReference type="ChEBI" id="CHEBI:30013"/>
        <dbReference type="ChEBI" id="CHEBI:30616"/>
        <dbReference type="ChEBI" id="CHEBI:61977"/>
        <dbReference type="ChEBI" id="CHEBI:456216"/>
        <dbReference type="EC" id="2.7.11.1"/>
    </reaction>
</comment>
<dbReference type="SUPFAM" id="SSF52058">
    <property type="entry name" value="L domain-like"/>
    <property type="match status" value="1"/>
</dbReference>